<gene>
    <name evidence="1" type="ORF">I8J30_27915</name>
</gene>
<keyword evidence="2" id="KW-1185">Reference proteome</keyword>
<proteinExistence type="predicted"/>
<evidence type="ECO:0000313" key="2">
    <source>
        <dbReference type="Proteomes" id="UP000673394"/>
    </source>
</evidence>
<evidence type="ECO:0000313" key="1">
    <source>
        <dbReference type="EMBL" id="MBP3966527.1"/>
    </source>
</evidence>
<reference evidence="1 2" key="1">
    <citation type="submission" date="2021-04" db="EMBL/GenBank/DDBJ databases">
        <title>Paenibacillus sp. DLE-14 whole genome sequence.</title>
        <authorList>
            <person name="Ham Y.J."/>
        </authorList>
    </citation>
    <scope>NUCLEOTIDE SEQUENCE [LARGE SCALE GENOMIC DNA]</scope>
    <source>
        <strain evidence="1 2">DLE-14</strain>
    </source>
</reference>
<sequence>MADYYINNTNRKEGAHYEVDMLQNHKCAAYGTTKEHMEDVSNESKVLWYASEVGLIGGGISDGVTHKKEVDGKPDFEYYQLLTDVHKFIQPLSHRKLKALIPNLRVLNGTLLKINTMDGEKLWVYLLEHGMKEKQKR</sequence>
<dbReference type="Proteomes" id="UP000673394">
    <property type="component" value="Unassembled WGS sequence"/>
</dbReference>
<accession>A0ABS5CKX9</accession>
<organism evidence="1 2">
    <name type="scientific">Paenibacillus lignilyticus</name>
    <dbReference type="NCBI Taxonomy" id="1172615"/>
    <lineage>
        <taxon>Bacteria</taxon>
        <taxon>Bacillati</taxon>
        <taxon>Bacillota</taxon>
        <taxon>Bacilli</taxon>
        <taxon>Bacillales</taxon>
        <taxon>Paenibacillaceae</taxon>
        <taxon>Paenibacillus</taxon>
    </lineage>
</organism>
<dbReference type="EMBL" id="JAGKSP010000019">
    <property type="protein sequence ID" value="MBP3966527.1"/>
    <property type="molecule type" value="Genomic_DNA"/>
</dbReference>
<comment type="caution">
    <text evidence="1">The sequence shown here is derived from an EMBL/GenBank/DDBJ whole genome shotgun (WGS) entry which is preliminary data.</text>
</comment>
<name>A0ABS5CKX9_9BACL</name>
<protein>
    <submittedName>
        <fullName evidence="1">Uncharacterized protein</fullName>
    </submittedName>
</protein>
<dbReference type="RefSeq" id="WP_210663788.1">
    <property type="nucleotide sequence ID" value="NZ_JAGKSP010000019.1"/>
</dbReference>